<dbReference type="PROSITE" id="PS50181">
    <property type="entry name" value="FBOX"/>
    <property type="match status" value="1"/>
</dbReference>
<evidence type="ECO:0000259" key="1">
    <source>
        <dbReference type="PROSITE" id="PS50181"/>
    </source>
</evidence>
<proteinExistence type="predicted"/>
<dbReference type="InterPro" id="IPR001810">
    <property type="entry name" value="F-box_dom"/>
</dbReference>
<name>A0A176W2U1_MARPO</name>
<organism evidence="2 3">
    <name type="scientific">Marchantia polymorpha subsp. ruderalis</name>
    <dbReference type="NCBI Taxonomy" id="1480154"/>
    <lineage>
        <taxon>Eukaryota</taxon>
        <taxon>Viridiplantae</taxon>
        <taxon>Streptophyta</taxon>
        <taxon>Embryophyta</taxon>
        <taxon>Marchantiophyta</taxon>
        <taxon>Marchantiopsida</taxon>
        <taxon>Marchantiidae</taxon>
        <taxon>Marchantiales</taxon>
        <taxon>Marchantiaceae</taxon>
        <taxon>Marchantia</taxon>
    </lineage>
</organism>
<dbReference type="Gene3D" id="1.20.1280.50">
    <property type="match status" value="1"/>
</dbReference>
<keyword evidence="3" id="KW-1185">Reference proteome</keyword>
<protein>
    <recommendedName>
        <fullName evidence="1">F-box domain-containing protein</fullName>
    </recommendedName>
</protein>
<dbReference type="EMBL" id="LVLJ01001907">
    <property type="protein sequence ID" value="OAE27384.1"/>
    <property type="molecule type" value="Genomic_DNA"/>
</dbReference>
<gene>
    <name evidence="2" type="ORF">AXG93_2015s1110</name>
</gene>
<sequence length="227" mass="26206">MEKLPDEIWSQILRNSAKREHGLRARDLCSFAIVSRRAKRISKESKIWRPMLERDFGGEYKASEERAVDPKASYMKKFVPNSALVQINLSSRLSIQALSREALGSCICHRFEKRKAKREAERRLQIMRLESSVFSCEISIQNYKRKLMQEKAAAKAVAADIRLQLFAAQYTRGASVALRRWQPDAVSTFHQRVVQQVLVDDKARVNSLKNDLRERAHYVVSCERGLV</sequence>
<dbReference type="Proteomes" id="UP000077202">
    <property type="component" value="Unassembled WGS sequence"/>
</dbReference>
<comment type="caution">
    <text evidence="2">The sequence shown here is derived from an EMBL/GenBank/DDBJ whole genome shotgun (WGS) entry which is preliminary data.</text>
</comment>
<dbReference type="AlphaFoldDB" id="A0A176W2U1"/>
<reference evidence="2" key="1">
    <citation type="submission" date="2016-03" db="EMBL/GenBank/DDBJ databases">
        <title>Mechanisms controlling the formation of the plant cell surface in tip-growing cells are functionally conserved among land plants.</title>
        <authorList>
            <person name="Honkanen S."/>
            <person name="Jones V.A."/>
            <person name="Morieri G."/>
            <person name="Champion C."/>
            <person name="Hetherington A.J."/>
            <person name="Kelly S."/>
            <person name="Saint-Marcoux D."/>
            <person name="Proust H."/>
            <person name="Prescott H."/>
            <person name="Dolan L."/>
        </authorList>
    </citation>
    <scope>NUCLEOTIDE SEQUENCE [LARGE SCALE GENOMIC DNA]</scope>
    <source>
        <tissue evidence="2">Whole gametophyte</tissue>
    </source>
</reference>
<accession>A0A176W2U1</accession>
<evidence type="ECO:0000313" key="2">
    <source>
        <dbReference type="EMBL" id="OAE27384.1"/>
    </source>
</evidence>
<dbReference type="Pfam" id="PF12937">
    <property type="entry name" value="F-box-like"/>
    <property type="match status" value="1"/>
</dbReference>
<feature type="domain" description="F-box" evidence="1">
    <location>
        <begin position="1"/>
        <end position="51"/>
    </location>
</feature>
<evidence type="ECO:0000313" key="3">
    <source>
        <dbReference type="Proteomes" id="UP000077202"/>
    </source>
</evidence>
<dbReference type="SUPFAM" id="SSF81383">
    <property type="entry name" value="F-box domain"/>
    <property type="match status" value="1"/>
</dbReference>
<dbReference type="InterPro" id="IPR036047">
    <property type="entry name" value="F-box-like_dom_sf"/>
</dbReference>